<protein>
    <submittedName>
        <fullName evidence="3">Uncharacterized protein</fullName>
    </submittedName>
</protein>
<feature type="region of interest" description="Disordered" evidence="1">
    <location>
        <begin position="39"/>
        <end position="74"/>
    </location>
</feature>
<evidence type="ECO:0000256" key="1">
    <source>
        <dbReference type="SAM" id="MobiDB-lite"/>
    </source>
</evidence>
<name>A0A953M1P5_9BACT</name>
<evidence type="ECO:0000256" key="2">
    <source>
        <dbReference type="SAM" id="Phobius"/>
    </source>
</evidence>
<keyword evidence="2" id="KW-0472">Membrane</keyword>
<dbReference type="AlphaFoldDB" id="A0A953M1P5"/>
<keyword evidence="2" id="KW-0812">Transmembrane</keyword>
<gene>
    <name evidence="3" type="ORF">K8I29_12445</name>
</gene>
<feature type="transmembrane region" description="Helical" evidence="2">
    <location>
        <begin position="12"/>
        <end position="29"/>
    </location>
</feature>
<comment type="caution">
    <text evidence="3">The sequence shown here is derived from an EMBL/GenBank/DDBJ whole genome shotgun (WGS) entry which is preliminary data.</text>
</comment>
<keyword evidence="2" id="KW-1133">Transmembrane helix</keyword>
<dbReference type="EMBL" id="JAIOIV010000100">
    <property type="protein sequence ID" value="MBZ0157005.1"/>
    <property type="molecule type" value="Genomic_DNA"/>
</dbReference>
<sequence length="179" mass="20317">MKKVALLIRKYFIDTGFLVLCIAVALLLAERPKEDYRTERKAVHPVQQAGQKAVTASAGLQQGNREPESPQKGQFPVQSAYKRLEARNIFDPEGHYEKPKELKALPENPYNLIAVFQGRETRAVLREYTGAMVSLKVGDKMVDGFVVSGIDRLQVTAKKGKERKVYRIFDVKQLEQKKQ</sequence>
<evidence type="ECO:0000313" key="4">
    <source>
        <dbReference type="Proteomes" id="UP000705867"/>
    </source>
</evidence>
<proteinExistence type="predicted"/>
<reference evidence="3" key="2">
    <citation type="submission" date="2021-08" db="EMBL/GenBank/DDBJ databases">
        <authorList>
            <person name="Dalcin Martins P."/>
        </authorList>
    </citation>
    <scope>NUCLEOTIDE SEQUENCE</scope>
    <source>
        <strain evidence="3">MAG_39</strain>
    </source>
</reference>
<dbReference type="Proteomes" id="UP000705867">
    <property type="component" value="Unassembled WGS sequence"/>
</dbReference>
<reference evidence="3" key="1">
    <citation type="journal article" date="2021" name="bioRxiv">
        <title>Unraveling nitrogen, sulfur and carbon metabolic pathways and microbial community transcriptional responses to substrate deprivation and toxicity stresses in a bioreactor mimicking anoxic brackish coastal sediment conditions.</title>
        <authorList>
            <person name="Martins P.D."/>
            <person name="Echeveste M.J."/>
            <person name="Arshad A."/>
            <person name="Kurth J."/>
            <person name="Ouboter H."/>
            <person name="Jetten M.S.M."/>
            <person name="Welte C.U."/>
        </authorList>
    </citation>
    <scope>NUCLEOTIDE SEQUENCE</scope>
    <source>
        <strain evidence="3">MAG_39</strain>
    </source>
</reference>
<organism evidence="3 4">
    <name type="scientific">Candidatus Nitrobium versatile</name>
    <dbReference type="NCBI Taxonomy" id="2884831"/>
    <lineage>
        <taxon>Bacteria</taxon>
        <taxon>Pseudomonadati</taxon>
        <taxon>Nitrospirota</taxon>
        <taxon>Nitrospiria</taxon>
        <taxon>Nitrospirales</taxon>
        <taxon>Nitrospiraceae</taxon>
        <taxon>Candidatus Nitrobium</taxon>
    </lineage>
</organism>
<evidence type="ECO:0000313" key="3">
    <source>
        <dbReference type="EMBL" id="MBZ0157005.1"/>
    </source>
</evidence>
<accession>A0A953M1P5</accession>